<sequence length="69" mass="8268">MANQHYIIILQQLHQKLLQKLQKEQLLLTTIQSNSNLERLNQEQKIYDLKIKISSTKTYMQQLQNRLTS</sequence>
<name>A0A916DUA7_9BACT</name>
<proteinExistence type="predicted"/>
<evidence type="ECO:0000313" key="2">
    <source>
        <dbReference type="Proteomes" id="UP001060919"/>
    </source>
</evidence>
<dbReference type="EMBL" id="AP026867">
    <property type="protein sequence ID" value="BDS12370.1"/>
    <property type="molecule type" value="Genomic_DNA"/>
</dbReference>
<reference evidence="1" key="1">
    <citation type="submission" date="2022-09" db="EMBL/GenBank/DDBJ databases">
        <title>Aureispira anguillicida sp. nov., isolated from Leptocephalus of Japanese eel Anguilla japonica.</title>
        <authorList>
            <person name="Yuasa K."/>
            <person name="Mekata T."/>
            <person name="Ikunari K."/>
        </authorList>
    </citation>
    <scope>NUCLEOTIDE SEQUENCE</scope>
    <source>
        <strain evidence="1">EL160426</strain>
    </source>
</reference>
<dbReference type="AlphaFoldDB" id="A0A916DUA7"/>
<protein>
    <submittedName>
        <fullName evidence="1">Uncharacterized protein</fullName>
    </submittedName>
</protein>
<accession>A0A916DUA7</accession>
<dbReference type="Proteomes" id="UP001060919">
    <property type="component" value="Chromosome"/>
</dbReference>
<organism evidence="1 2">
    <name type="scientific">Aureispira anguillae</name>
    <dbReference type="NCBI Taxonomy" id="2864201"/>
    <lineage>
        <taxon>Bacteria</taxon>
        <taxon>Pseudomonadati</taxon>
        <taxon>Bacteroidota</taxon>
        <taxon>Saprospiria</taxon>
        <taxon>Saprospirales</taxon>
        <taxon>Saprospiraceae</taxon>
        <taxon>Aureispira</taxon>
    </lineage>
</organism>
<keyword evidence="2" id="KW-1185">Reference proteome</keyword>
<gene>
    <name evidence="1" type="ORF">AsAng_0030910</name>
</gene>
<dbReference type="KEGG" id="aup:AsAng_0030910"/>
<evidence type="ECO:0000313" key="1">
    <source>
        <dbReference type="EMBL" id="BDS12370.1"/>
    </source>
</evidence>